<accession>B7IEC5</accession>
<dbReference type="SUPFAM" id="SSF55031">
    <property type="entry name" value="Bacterial exopeptidase dimerisation domain"/>
    <property type="match status" value="1"/>
</dbReference>
<keyword evidence="4" id="KW-0479">Metal-binding</keyword>
<dbReference type="GO" id="GO:0006526">
    <property type="term" value="P:L-arginine biosynthetic process"/>
    <property type="evidence" value="ECO:0007669"/>
    <property type="project" value="TreeGrafter"/>
</dbReference>
<dbReference type="HOGENOM" id="CLU_031786_2_0_0"/>
<dbReference type="GO" id="GO:0008777">
    <property type="term" value="F:acetylornithine deacetylase activity"/>
    <property type="evidence" value="ECO:0007669"/>
    <property type="project" value="TreeGrafter"/>
</dbReference>
<dbReference type="KEGG" id="taf:THA_1929"/>
<keyword evidence="6" id="KW-0862">Zinc</keyword>
<evidence type="ECO:0000256" key="8">
    <source>
        <dbReference type="ARBA" id="ARBA00023049"/>
    </source>
</evidence>
<dbReference type="NCBIfam" id="NF005591">
    <property type="entry name" value="PRK07318.1"/>
    <property type="match status" value="1"/>
</dbReference>
<evidence type="ECO:0000313" key="10">
    <source>
        <dbReference type="EMBL" id="ACJ76352.1"/>
    </source>
</evidence>
<evidence type="ECO:0000256" key="4">
    <source>
        <dbReference type="ARBA" id="ARBA00022723"/>
    </source>
</evidence>
<dbReference type="SUPFAM" id="SSF53187">
    <property type="entry name" value="Zn-dependent exopeptidases"/>
    <property type="match status" value="1"/>
</dbReference>
<dbReference type="GO" id="GO:0008237">
    <property type="term" value="F:metallopeptidase activity"/>
    <property type="evidence" value="ECO:0007669"/>
    <property type="project" value="UniProtKB-KW"/>
</dbReference>
<dbReference type="InterPro" id="IPR002933">
    <property type="entry name" value="Peptidase_M20"/>
</dbReference>
<comment type="similarity">
    <text evidence="2">Belongs to the peptidase M20A family.</text>
</comment>
<dbReference type="InterPro" id="IPR036264">
    <property type="entry name" value="Bact_exopeptidase_dim_dom"/>
</dbReference>
<keyword evidence="3" id="KW-0645">Protease</keyword>
<dbReference type="eggNOG" id="COG0624">
    <property type="taxonomic scope" value="Bacteria"/>
</dbReference>
<dbReference type="AlphaFoldDB" id="B7IEC5"/>
<organism evidence="10 11">
    <name type="scientific">Thermosipho africanus (strain TCF52B)</name>
    <dbReference type="NCBI Taxonomy" id="484019"/>
    <lineage>
        <taxon>Bacteria</taxon>
        <taxon>Thermotogati</taxon>
        <taxon>Thermotogota</taxon>
        <taxon>Thermotogae</taxon>
        <taxon>Thermotogales</taxon>
        <taxon>Fervidobacteriaceae</taxon>
        <taxon>Thermosipho</taxon>
    </lineage>
</organism>
<dbReference type="OrthoDB" id="9761532at2"/>
<dbReference type="InterPro" id="IPR011650">
    <property type="entry name" value="Peptidase_M20_dimer"/>
</dbReference>
<protein>
    <submittedName>
        <fullName evidence="10">Succinyl-diaminopimelate desuccinylase</fullName>
    </submittedName>
</protein>
<dbReference type="InterPro" id="IPR050072">
    <property type="entry name" value="Peptidase_M20A"/>
</dbReference>
<name>B7IEC5_THEAB</name>
<evidence type="ECO:0000256" key="6">
    <source>
        <dbReference type="ARBA" id="ARBA00022833"/>
    </source>
</evidence>
<dbReference type="Gene3D" id="3.40.630.10">
    <property type="entry name" value="Zn peptidases"/>
    <property type="match status" value="1"/>
</dbReference>
<reference evidence="10 11" key="1">
    <citation type="journal article" date="2009" name="J. Bacteriol.">
        <title>The genome of Thermosipho africanus TCF52B: lateral genetic connections to the Firmicutes and Archaea.</title>
        <authorList>
            <person name="Nesboe C.L."/>
            <person name="Bapteste E."/>
            <person name="Curtis B."/>
            <person name="Dahle H."/>
            <person name="Lopez P."/>
            <person name="Macleod D."/>
            <person name="Dlutek M."/>
            <person name="Bowman S."/>
            <person name="Zhaxybayeva O."/>
            <person name="Birkeland N.-K."/>
            <person name="Doolittle W.F."/>
        </authorList>
    </citation>
    <scope>NUCLEOTIDE SEQUENCE [LARGE SCALE GENOMIC DNA]</scope>
    <source>
        <strain evidence="10 11">TCF52B</strain>
    </source>
</reference>
<keyword evidence="8" id="KW-0482">Metalloprotease</keyword>
<keyword evidence="5" id="KW-0378">Hydrolase</keyword>
<dbReference type="Gene3D" id="3.30.70.360">
    <property type="match status" value="2"/>
</dbReference>
<dbReference type="Pfam" id="PF07687">
    <property type="entry name" value="M20_dimer"/>
    <property type="match status" value="1"/>
</dbReference>
<evidence type="ECO:0000256" key="2">
    <source>
        <dbReference type="ARBA" id="ARBA00006247"/>
    </source>
</evidence>
<dbReference type="PANTHER" id="PTHR43808">
    <property type="entry name" value="ACETYLORNITHINE DEACETYLASE"/>
    <property type="match status" value="1"/>
</dbReference>
<dbReference type="GO" id="GO:0016805">
    <property type="term" value="F:dipeptidase activity"/>
    <property type="evidence" value="ECO:0007669"/>
    <property type="project" value="UniProtKB-KW"/>
</dbReference>
<evidence type="ECO:0000259" key="9">
    <source>
        <dbReference type="Pfam" id="PF07687"/>
    </source>
</evidence>
<evidence type="ECO:0000256" key="1">
    <source>
        <dbReference type="ARBA" id="ARBA00001947"/>
    </source>
</evidence>
<dbReference type="GO" id="GO:0006508">
    <property type="term" value="P:proteolysis"/>
    <property type="evidence" value="ECO:0007669"/>
    <property type="project" value="UniProtKB-KW"/>
</dbReference>
<dbReference type="RefSeq" id="WP_004102978.1">
    <property type="nucleotide sequence ID" value="NC_011653.1"/>
</dbReference>
<dbReference type="GO" id="GO:0008270">
    <property type="term" value="F:zinc ion binding"/>
    <property type="evidence" value="ECO:0007669"/>
    <property type="project" value="InterPro"/>
</dbReference>
<dbReference type="NCBIfam" id="TIGR01887">
    <property type="entry name" value="dipeptidaselike"/>
    <property type="match status" value="1"/>
</dbReference>
<proteinExistence type="inferred from homology"/>
<evidence type="ECO:0000256" key="5">
    <source>
        <dbReference type="ARBA" id="ARBA00022801"/>
    </source>
</evidence>
<sequence>MEQIVEDAIDKLVDKYFDEVLENLEKIIEIKSVMGPASQDAPFGVGPAKALSEALKISKKLGFETKNIDFYAGHVTYGNSGKLYGILGHLDVVPEGDLEKWETDPYKLVIRDGKMFGRGVSDDKGPTIGALYALKIASELVKTPKNTVRLIFGTNEENGSKCLKYYFKNEPYPDAAVTPDGTFPLVFAEKGNTTYKISTYLNNDYNTKLIKMKAGTAVNVVPEECNVVIETDKVNEVAYLVENFNTKCKLKYEVNGNRISITTIGKSAHASTPQLGLNSIACMLNLLSNIDFGKDNFVIRVLNEKLGLDINGIRLGIYSKDIASGELTCNLGTINIENGDLEVKINIRYPIFMNIEMITNQIKEAFKEFDLLQISHSKPLYVSKDSELVKMLLKVYRDVTKDEKEPIALGGGTYAKSVPYGVAFGAVFPGEDTGMHQPNEHWSLESYKKFIRIYARLIYKWLTE</sequence>
<keyword evidence="11" id="KW-1185">Reference proteome</keyword>
<keyword evidence="7" id="KW-0224">Dipeptidase</keyword>
<dbReference type="Proteomes" id="UP000002453">
    <property type="component" value="Chromosome"/>
</dbReference>
<evidence type="ECO:0000256" key="7">
    <source>
        <dbReference type="ARBA" id="ARBA00022997"/>
    </source>
</evidence>
<evidence type="ECO:0000313" key="11">
    <source>
        <dbReference type="Proteomes" id="UP000002453"/>
    </source>
</evidence>
<gene>
    <name evidence="10" type="ordered locus">THA_1929</name>
</gene>
<dbReference type="PANTHER" id="PTHR43808:SF31">
    <property type="entry name" value="N-ACETYL-L-CITRULLINE DEACETYLASE"/>
    <property type="match status" value="1"/>
</dbReference>
<evidence type="ECO:0000256" key="3">
    <source>
        <dbReference type="ARBA" id="ARBA00022670"/>
    </source>
</evidence>
<dbReference type="EMBL" id="CP001185">
    <property type="protein sequence ID" value="ACJ76352.1"/>
    <property type="molecule type" value="Genomic_DNA"/>
</dbReference>
<feature type="domain" description="Peptidase M20 dimerisation" evidence="9">
    <location>
        <begin position="260"/>
        <end position="368"/>
    </location>
</feature>
<dbReference type="Pfam" id="PF01546">
    <property type="entry name" value="Peptidase_M20"/>
    <property type="match status" value="1"/>
</dbReference>
<dbReference type="STRING" id="484019.THA_1929"/>
<comment type="cofactor">
    <cofactor evidence="1">
        <name>Zn(2+)</name>
        <dbReference type="ChEBI" id="CHEBI:29105"/>
    </cofactor>
</comment>
<dbReference type="InterPro" id="IPR010964">
    <property type="entry name" value="M20A_pepV-rel"/>
</dbReference>